<dbReference type="HAMAP" id="MF_00651">
    <property type="entry name" value="Nuclease_YqgF"/>
    <property type="match status" value="1"/>
</dbReference>
<dbReference type="NCBIfam" id="TIGR00250">
    <property type="entry name" value="RNAse_H_YqgF"/>
    <property type="match status" value="1"/>
</dbReference>
<evidence type="ECO:0000256" key="3">
    <source>
        <dbReference type="ARBA" id="ARBA00022722"/>
    </source>
</evidence>
<gene>
    <name evidence="6" type="ORF">IEQ34_014089</name>
</gene>
<dbReference type="Proteomes" id="UP000775213">
    <property type="component" value="Unassembled WGS sequence"/>
</dbReference>
<sequence length="257" mass="28920">MLPVNPPPPVAQPVSLYPTNVYFIDRFSPKQYLTRRGIRVRGLSSSSPKTTVGGGEILPNALYRRNYPSWRGGGFSLGVDLGASRTGLALGKGFCPRPLTVAAHINPPTARPIRLWLSVYWVLNLRGKKLEMHLLKIAEMEVDEFIIGLPKSYDGKETQQSNKVRSIAGRIAVQAAERGWRVYLQNEYGTSVEALDLMIERRLKRSVRQGRIDAYSALMLLERYFSTSGGEAELVLPKQLDLQEKLRRGSYQDNLEF</sequence>
<keyword evidence="4" id="KW-0378">Hydrolase</keyword>
<dbReference type="InterPro" id="IPR012337">
    <property type="entry name" value="RNaseH-like_sf"/>
</dbReference>
<dbReference type="PANTHER" id="PTHR33317:SF4">
    <property type="entry name" value="POLYNUCLEOTIDYL TRANSFERASE, RIBONUCLEASE H-LIKE SUPERFAMILY PROTEIN"/>
    <property type="match status" value="1"/>
</dbReference>
<keyword evidence="1" id="KW-0963">Cytoplasm</keyword>
<dbReference type="InterPro" id="IPR037027">
    <property type="entry name" value="YqgF/RNaseH-like_dom_sf"/>
</dbReference>
<dbReference type="Gene3D" id="3.30.420.140">
    <property type="entry name" value="YqgF/RNase H-like domain"/>
    <property type="match status" value="1"/>
</dbReference>
<proteinExistence type="inferred from homology"/>
<dbReference type="SUPFAM" id="SSF53098">
    <property type="entry name" value="Ribonuclease H-like"/>
    <property type="match status" value="1"/>
</dbReference>
<keyword evidence="7" id="KW-1185">Reference proteome</keyword>
<dbReference type="GO" id="GO:0000967">
    <property type="term" value="P:rRNA 5'-end processing"/>
    <property type="evidence" value="ECO:0007669"/>
    <property type="project" value="TreeGrafter"/>
</dbReference>
<keyword evidence="2" id="KW-0690">Ribosome biogenesis</keyword>
<name>A0AAV7GL11_DENCH</name>
<dbReference type="Pfam" id="PF03652">
    <property type="entry name" value="RuvX"/>
    <property type="match status" value="1"/>
</dbReference>
<dbReference type="InterPro" id="IPR006641">
    <property type="entry name" value="YqgF/RNaseH-like_dom"/>
</dbReference>
<organism evidence="6 7">
    <name type="scientific">Dendrobium chrysotoxum</name>
    <name type="common">Orchid</name>
    <dbReference type="NCBI Taxonomy" id="161865"/>
    <lineage>
        <taxon>Eukaryota</taxon>
        <taxon>Viridiplantae</taxon>
        <taxon>Streptophyta</taxon>
        <taxon>Embryophyta</taxon>
        <taxon>Tracheophyta</taxon>
        <taxon>Spermatophyta</taxon>
        <taxon>Magnoliopsida</taxon>
        <taxon>Liliopsida</taxon>
        <taxon>Asparagales</taxon>
        <taxon>Orchidaceae</taxon>
        <taxon>Epidendroideae</taxon>
        <taxon>Malaxideae</taxon>
        <taxon>Dendrobiinae</taxon>
        <taxon>Dendrobium</taxon>
    </lineage>
</organism>
<dbReference type="InterPro" id="IPR005227">
    <property type="entry name" value="YqgF"/>
</dbReference>
<dbReference type="EMBL" id="JAGFBR010000013">
    <property type="protein sequence ID" value="KAH0456182.1"/>
    <property type="molecule type" value="Genomic_DNA"/>
</dbReference>
<comment type="caution">
    <text evidence="6">The sequence shown here is derived from an EMBL/GenBank/DDBJ whole genome shotgun (WGS) entry which is preliminary data.</text>
</comment>
<reference evidence="6 7" key="1">
    <citation type="journal article" date="2021" name="Hortic Res">
        <title>Chromosome-scale assembly of the Dendrobium chrysotoxum genome enhances the understanding of orchid evolution.</title>
        <authorList>
            <person name="Zhang Y."/>
            <person name="Zhang G.Q."/>
            <person name="Zhang D."/>
            <person name="Liu X.D."/>
            <person name="Xu X.Y."/>
            <person name="Sun W.H."/>
            <person name="Yu X."/>
            <person name="Zhu X."/>
            <person name="Wang Z.W."/>
            <person name="Zhao X."/>
            <person name="Zhong W.Y."/>
            <person name="Chen H."/>
            <person name="Yin W.L."/>
            <person name="Huang T."/>
            <person name="Niu S.C."/>
            <person name="Liu Z.J."/>
        </authorList>
    </citation>
    <scope>NUCLEOTIDE SEQUENCE [LARGE SCALE GENOMIC DNA]</scope>
    <source>
        <strain evidence="6">Lindl</strain>
    </source>
</reference>
<evidence type="ECO:0000259" key="5">
    <source>
        <dbReference type="SMART" id="SM00732"/>
    </source>
</evidence>
<accession>A0AAV7GL11</accession>
<feature type="domain" description="YqgF/RNase H-like" evidence="5">
    <location>
        <begin position="74"/>
        <end position="194"/>
    </location>
</feature>
<evidence type="ECO:0000313" key="7">
    <source>
        <dbReference type="Proteomes" id="UP000775213"/>
    </source>
</evidence>
<evidence type="ECO:0000256" key="1">
    <source>
        <dbReference type="ARBA" id="ARBA00022490"/>
    </source>
</evidence>
<dbReference type="GO" id="GO:0016787">
    <property type="term" value="F:hydrolase activity"/>
    <property type="evidence" value="ECO:0007669"/>
    <property type="project" value="UniProtKB-KW"/>
</dbReference>
<dbReference type="SMART" id="SM00732">
    <property type="entry name" value="YqgFc"/>
    <property type="match status" value="1"/>
</dbReference>
<protein>
    <recommendedName>
        <fullName evidence="5">YqgF/RNase H-like domain-containing protein</fullName>
    </recommendedName>
</protein>
<evidence type="ECO:0000256" key="2">
    <source>
        <dbReference type="ARBA" id="ARBA00022517"/>
    </source>
</evidence>
<dbReference type="GO" id="GO:0004518">
    <property type="term" value="F:nuclease activity"/>
    <property type="evidence" value="ECO:0007669"/>
    <property type="project" value="UniProtKB-KW"/>
</dbReference>
<evidence type="ECO:0000313" key="6">
    <source>
        <dbReference type="EMBL" id="KAH0456182.1"/>
    </source>
</evidence>
<dbReference type="CDD" id="cd16964">
    <property type="entry name" value="YqgF"/>
    <property type="match status" value="1"/>
</dbReference>
<dbReference type="AlphaFoldDB" id="A0AAV7GL11"/>
<keyword evidence="3" id="KW-0540">Nuclease</keyword>
<evidence type="ECO:0000256" key="4">
    <source>
        <dbReference type="ARBA" id="ARBA00022801"/>
    </source>
</evidence>
<dbReference type="PANTHER" id="PTHR33317">
    <property type="entry name" value="POLYNUCLEOTIDYL TRANSFERASE, RIBONUCLEASE H-LIKE SUPERFAMILY PROTEIN"/>
    <property type="match status" value="1"/>
</dbReference>